<protein>
    <submittedName>
        <fullName evidence="1">WG repeat-containing protein</fullName>
    </submittedName>
</protein>
<dbReference type="InterPro" id="IPR032774">
    <property type="entry name" value="WG_beta_rep"/>
</dbReference>
<evidence type="ECO:0000313" key="1">
    <source>
        <dbReference type="EMBL" id="MDM8146762.1"/>
    </source>
</evidence>
<reference evidence="2" key="1">
    <citation type="submission" date="2023-07" db="EMBL/GenBank/DDBJ databases">
        <title>Identification and characterization of horizontal gene transfer across gut microbiota members of farm animals based on homology search.</title>
        <authorList>
            <person name="Schwarzerova J."/>
            <person name="Nykrynova M."/>
            <person name="Jureckova K."/>
            <person name="Cejkova D."/>
            <person name="Rychlik I."/>
        </authorList>
    </citation>
    <scope>NUCLEOTIDE SEQUENCE [LARGE SCALE GENOMIC DNA]</scope>
    <source>
        <strain evidence="2">ET4</strain>
    </source>
</reference>
<dbReference type="Proteomes" id="UP001228403">
    <property type="component" value="Unassembled WGS sequence"/>
</dbReference>
<dbReference type="PANTHER" id="PTHR37841">
    <property type="entry name" value="GLR2918 PROTEIN"/>
    <property type="match status" value="1"/>
</dbReference>
<organism evidence="1 2">
    <name type="scientific">Bacteroides eggerthii</name>
    <dbReference type="NCBI Taxonomy" id="28111"/>
    <lineage>
        <taxon>Bacteria</taxon>
        <taxon>Pseudomonadati</taxon>
        <taxon>Bacteroidota</taxon>
        <taxon>Bacteroidia</taxon>
        <taxon>Bacteroidales</taxon>
        <taxon>Bacteroidaceae</taxon>
        <taxon>Bacteroides</taxon>
    </lineage>
</organism>
<dbReference type="EMBL" id="JAUDCF010000049">
    <property type="protein sequence ID" value="MDM8146762.1"/>
    <property type="molecule type" value="Genomic_DNA"/>
</dbReference>
<proteinExistence type="predicted"/>
<comment type="caution">
    <text evidence="1">The sequence shown here is derived from an EMBL/GenBank/DDBJ whole genome shotgun (WGS) entry which is preliminary data.</text>
</comment>
<dbReference type="PANTHER" id="PTHR37841:SF1">
    <property type="entry name" value="DUF3298 DOMAIN-CONTAINING PROTEIN"/>
    <property type="match status" value="1"/>
</dbReference>
<accession>A0ABT7U8F5</accession>
<keyword evidence="2" id="KW-1185">Reference proteome</keyword>
<dbReference type="Pfam" id="PF14903">
    <property type="entry name" value="WG_beta_rep"/>
    <property type="match status" value="3"/>
</dbReference>
<evidence type="ECO:0000313" key="2">
    <source>
        <dbReference type="Proteomes" id="UP001228403"/>
    </source>
</evidence>
<sequence length="459" mass="53424">MKCPHCGQDHPDIYLLCPYTGKPLKAQTKVCGNPSCQFSDVPLDANNCPICGFEFTSTDDNTREDSTRRNLYLYDEIEEYREGLARVRRNEKYGFINIEGDEVIPCMYEYLDCIFSNGYCKFREEDFWGVIDKGGTIIVSAKYFDIDYDEDIDAFHIYKDDYNVEGILDKDGITTLIPCCWKRISWFNNGLAAACKNDEYVVIKQTGETVFKFSFEYEDVKLEINNGIVPVKKEGKWGLLDTLSDILRVNCIYDDIRYANPHYVVKVGENCGIIDEIKYNQLIECKYKKIFPSNNAAIVERFDGYYSLFDYETQEIIRGVYKGFHRLDEYYISFYNDNGYCGLYDWHGNVIVRPNKYKIMSVPKEGLIYVVFHDSEDASYYEDEDDFDPDDYDYCGLIDLNGNEVIPCIYESISLPENGIVVAKFRGNYCIINIKNEIIFLNNVDYEEWKTANEYANND</sequence>
<name>A0ABT7U8F5_9BACE</name>
<gene>
    <name evidence="1" type="ORF">QUW02_12680</name>
</gene>